<protein>
    <submittedName>
        <fullName evidence="1">Aldose 1-epimerase</fullName>
    </submittedName>
</protein>
<keyword evidence="2" id="KW-1185">Reference proteome</keyword>
<dbReference type="InterPro" id="IPR014718">
    <property type="entry name" value="GH-type_carb-bd"/>
</dbReference>
<evidence type="ECO:0000313" key="1">
    <source>
        <dbReference type="EMBL" id="GGK47254.1"/>
    </source>
</evidence>
<dbReference type="InterPro" id="IPR011013">
    <property type="entry name" value="Gal_mutarotase_sf_dom"/>
</dbReference>
<dbReference type="EMBL" id="BMMF01000012">
    <property type="protein sequence ID" value="GGK47254.1"/>
    <property type="molecule type" value="Genomic_DNA"/>
</dbReference>
<sequence>MADDVFDLACGPVRARVAQRGGELVGLAFDGVPVLWPGDPSIWGRQAPVLFPVVGRSPGGRISVGGHDYPMPAHGFARDRDFTLIERDDRRVRLAIDADDETRAMYPFSFRLTIEVAAEEFELSIVAVIENVDEKPMPFGFGFHPGFVWPTQPAERSRYQVHFETAEDGRVRRADPVTGLLLPGHDTISLAGRTLRLDDGLFQAGSIHFERARSRSLWFGPHAGLGLRVAFPDSPQLGIWSLPGAPFLCIEPWQGLAAEAGGSGALEQRPGTSLLHPGHTARYRMTIMPGVRDRES</sequence>
<dbReference type="GO" id="GO:0030246">
    <property type="term" value="F:carbohydrate binding"/>
    <property type="evidence" value="ECO:0007669"/>
    <property type="project" value="InterPro"/>
</dbReference>
<evidence type="ECO:0000313" key="2">
    <source>
        <dbReference type="Proteomes" id="UP000600449"/>
    </source>
</evidence>
<dbReference type="InterPro" id="IPR008183">
    <property type="entry name" value="Aldose_1/G6P_1-epimerase"/>
</dbReference>
<dbReference type="SUPFAM" id="SSF74650">
    <property type="entry name" value="Galactose mutarotase-like"/>
    <property type="match status" value="1"/>
</dbReference>
<gene>
    <name evidence="1" type="ORF">GCM10011322_37910</name>
</gene>
<accession>A0A917V7T0</accession>
<dbReference type="Gene3D" id="2.70.98.10">
    <property type="match status" value="1"/>
</dbReference>
<dbReference type="Proteomes" id="UP000600449">
    <property type="component" value="Unassembled WGS sequence"/>
</dbReference>
<dbReference type="AlphaFoldDB" id="A0A917V7T0"/>
<dbReference type="GO" id="GO:0016853">
    <property type="term" value="F:isomerase activity"/>
    <property type="evidence" value="ECO:0007669"/>
    <property type="project" value="InterPro"/>
</dbReference>
<dbReference type="CDD" id="cd09024">
    <property type="entry name" value="Aldose_epim_lacX"/>
    <property type="match status" value="1"/>
</dbReference>
<organism evidence="1 2">
    <name type="scientific">Salinarimonas ramus</name>
    <dbReference type="NCBI Taxonomy" id="690164"/>
    <lineage>
        <taxon>Bacteria</taxon>
        <taxon>Pseudomonadati</taxon>
        <taxon>Pseudomonadota</taxon>
        <taxon>Alphaproteobacteria</taxon>
        <taxon>Hyphomicrobiales</taxon>
        <taxon>Salinarimonadaceae</taxon>
        <taxon>Salinarimonas</taxon>
    </lineage>
</organism>
<name>A0A917V7T0_9HYPH</name>
<dbReference type="InterPro" id="IPR037481">
    <property type="entry name" value="LacX"/>
</dbReference>
<comment type="caution">
    <text evidence="1">The sequence shown here is derived from an EMBL/GenBank/DDBJ whole genome shotgun (WGS) entry which is preliminary data.</text>
</comment>
<dbReference type="RefSeq" id="WP_188914827.1">
    <property type="nucleotide sequence ID" value="NZ_BMMF01000012.1"/>
</dbReference>
<dbReference type="Pfam" id="PF01263">
    <property type="entry name" value="Aldose_epim"/>
    <property type="match status" value="1"/>
</dbReference>
<reference evidence="1 2" key="1">
    <citation type="journal article" date="2014" name="Int. J. Syst. Evol. Microbiol.">
        <title>Complete genome sequence of Corynebacterium casei LMG S-19264T (=DSM 44701T), isolated from a smear-ripened cheese.</title>
        <authorList>
            <consortium name="US DOE Joint Genome Institute (JGI-PGF)"/>
            <person name="Walter F."/>
            <person name="Albersmeier A."/>
            <person name="Kalinowski J."/>
            <person name="Ruckert C."/>
        </authorList>
    </citation>
    <scope>NUCLEOTIDE SEQUENCE [LARGE SCALE GENOMIC DNA]</scope>
    <source>
        <strain evidence="1 2">CGMCC 1.9161</strain>
    </source>
</reference>
<proteinExistence type="predicted"/>
<dbReference type="GO" id="GO:0005975">
    <property type="term" value="P:carbohydrate metabolic process"/>
    <property type="evidence" value="ECO:0007669"/>
    <property type="project" value="InterPro"/>
</dbReference>